<comment type="caution">
    <text evidence="1">The sequence shown here is derived from an EMBL/GenBank/DDBJ whole genome shotgun (WGS) entry which is preliminary data.</text>
</comment>
<proteinExistence type="predicted"/>
<organism evidence="1 2">
    <name type="scientific">Cellulomonas iranensis</name>
    <dbReference type="NCBI Taxonomy" id="76862"/>
    <lineage>
        <taxon>Bacteria</taxon>
        <taxon>Bacillati</taxon>
        <taxon>Actinomycetota</taxon>
        <taxon>Actinomycetes</taxon>
        <taxon>Micrococcales</taxon>
        <taxon>Cellulomonadaceae</taxon>
        <taxon>Cellulomonas</taxon>
    </lineage>
</organism>
<name>A0ABU0GL18_9CELL</name>
<keyword evidence="2" id="KW-1185">Reference proteome</keyword>
<dbReference type="Gene3D" id="3.40.50.720">
    <property type="entry name" value="NAD(P)-binding Rossmann-like Domain"/>
    <property type="match status" value="1"/>
</dbReference>
<dbReference type="EMBL" id="JAUSVM010000001">
    <property type="protein sequence ID" value="MDQ0426045.1"/>
    <property type="molecule type" value="Genomic_DNA"/>
</dbReference>
<evidence type="ECO:0000313" key="2">
    <source>
        <dbReference type="Proteomes" id="UP001240250"/>
    </source>
</evidence>
<reference evidence="1 2" key="1">
    <citation type="submission" date="2023-07" db="EMBL/GenBank/DDBJ databases">
        <title>Sequencing the genomes of 1000 actinobacteria strains.</title>
        <authorList>
            <person name="Klenk H.-P."/>
        </authorList>
    </citation>
    <scope>NUCLEOTIDE SEQUENCE [LARGE SCALE GENOMIC DNA]</scope>
    <source>
        <strain evidence="1 2">DSM 14785</strain>
    </source>
</reference>
<sequence length="309" mass="30939">MRALVLGARGAVGAVAADALRAAGHHVTGAGRTPGPGVDLRVDLRAPDGLARVREAAAEHDVVLHASAVEDPALARAVGRTPLVDASATGRYLDGLAAAVAPGGTLVLGAGLVPGLSTVLVASLDARPGDEIDVAVLLGTGETHGDAAVAWTAGLAGAALHDPPEGGTVINLRSARVLPTRSGTRRLLRADFPDHVLVGRARGVTVRSYLAAGGAATTAALALVGRFPALRALVARMPHVGDDRWEVGAVNRRTGERVAAHGRGQSAATGLLAARAVEAAAAARGRGVVTSADLLTLDDVARVPGVRLG</sequence>
<gene>
    <name evidence="1" type="ORF">JO380_002426</name>
</gene>
<dbReference type="Proteomes" id="UP001240250">
    <property type="component" value="Unassembled WGS sequence"/>
</dbReference>
<dbReference type="InterPro" id="IPR036291">
    <property type="entry name" value="NAD(P)-bd_dom_sf"/>
</dbReference>
<accession>A0ABU0GL18</accession>
<dbReference type="RefSeq" id="WP_307416676.1">
    <property type="nucleotide sequence ID" value="NZ_JAUSVM010000001.1"/>
</dbReference>
<dbReference type="SUPFAM" id="SSF51735">
    <property type="entry name" value="NAD(P)-binding Rossmann-fold domains"/>
    <property type="match status" value="1"/>
</dbReference>
<protein>
    <submittedName>
        <fullName evidence="1">Uncharacterized protein</fullName>
    </submittedName>
</protein>
<evidence type="ECO:0000313" key="1">
    <source>
        <dbReference type="EMBL" id="MDQ0426045.1"/>
    </source>
</evidence>